<name>A0A9N9S619_9DIPT</name>
<feature type="transmembrane region" description="Helical" evidence="12">
    <location>
        <begin position="179"/>
        <end position="199"/>
    </location>
</feature>
<dbReference type="GO" id="GO:0061355">
    <property type="term" value="P:Wnt protein secretion"/>
    <property type="evidence" value="ECO:0007669"/>
    <property type="project" value="TreeGrafter"/>
</dbReference>
<feature type="transmembrane region" description="Helical" evidence="12">
    <location>
        <begin position="453"/>
        <end position="472"/>
    </location>
</feature>
<keyword evidence="5 12" id="KW-1133">Transmembrane helix</keyword>
<dbReference type="AlphaFoldDB" id="A0A9N9S619"/>
<evidence type="ECO:0000256" key="10">
    <source>
        <dbReference type="ARBA" id="ARBA00040371"/>
    </source>
</evidence>
<comment type="subcellular location">
    <subcellularLocation>
        <location evidence="1">Membrane</location>
        <topology evidence="1">Multi-pass membrane protein</topology>
    </subcellularLocation>
</comment>
<dbReference type="OrthoDB" id="5968863at2759"/>
<feature type="transmembrane region" description="Helical" evidence="12">
    <location>
        <begin position="219"/>
        <end position="245"/>
    </location>
</feature>
<reference evidence="13" key="1">
    <citation type="submission" date="2022-01" db="EMBL/GenBank/DDBJ databases">
        <authorList>
            <person name="King R."/>
        </authorList>
    </citation>
    <scope>NUCLEOTIDE SEQUENCE</scope>
</reference>
<gene>
    <name evidence="13" type="ORF">CHIRRI_LOCUS12163</name>
</gene>
<dbReference type="EMBL" id="OU895879">
    <property type="protein sequence ID" value="CAG9809336.1"/>
    <property type="molecule type" value="Genomic_DNA"/>
</dbReference>
<dbReference type="GO" id="GO:0017147">
    <property type="term" value="F:Wnt-protein binding"/>
    <property type="evidence" value="ECO:0007669"/>
    <property type="project" value="TreeGrafter"/>
</dbReference>
<evidence type="ECO:0000256" key="11">
    <source>
        <dbReference type="ARBA" id="ARBA00047978"/>
    </source>
</evidence>
<dbReference type="GO" id="GO:0005783">
    <property type="term" value="C:endoplasmic reticulum"/>
    <property type="evidence" value="ECO:0007669"/>
    <property type="project" value="TreeGrafter"/>
</dbReference>
<dbReference type="Proteomes" id="UP001153620">
    <property type="component" value="Chromosome 3"/>
</dbReference>
<comment type="similarity">
    <text evidence="8">Belongs to the membrane-bound acyltransferase family. Porcupine subfamily.</text>
</comment>
<keyword evidence="14" id="KW-1185">Reference proteome</keyword>
<keyword evidence="3" id="KW-0879">Wnt signaling pathway</keyword>
<evidence type="ECO:0000256" key="5">
    <source>
        <dbReference type="ARBA" id="ARBA00022989"/>
    </source>
</evidence>
<feature type="transmembrane region" description="Helical" evidence="12">
    <location>
        <begin position="337"/>
        <end position="368"/>
    </location>
</feature>
<dbReference type="GO" id="GO:0030258">
    <property type="term" value="P:lipid modification"/>
    <property type="evidence" value="ECO:0007669"/>
    <property type="project" value="TreeGrafter"/>
</dbReference>
<keyword evidence="7" id="KW-0012">Acyltransferase</keyword>
<keyword evidence="2" id="KW-0808">Transferase</keyword>
<dbReference type="GO" id="GO:1990698">
    <property type="term" value="F:palmitoleoyltransferase activity"/>
    <property type="evidence" value="ECO:0007669"/>
    <property type="project" value="UniProtKB-EC"/>
</dbReference>
<feature type="transmembrane region" description="Helical" evidence="12">
    <location>
        <begin position="266"/>
        <end position="285"/>
    </location>
</feature>
<sequence length="475" mass="54810">MSNKDLLYYEDYDIDNYDDSFEYSYDDHELTSSYDLSDTFNCGKTVLKQISQQIFYLILINFIYRLIRQTALLPEFLKHLSSSLLGFLSTFIFFTNGNYYVILLAFISYGFLKLLQFYNVRRKGILSIAFQIITIFSCEIIERDTTIWQNLRGSALIISMKTISLAFDIGSNKLNKLPAIYVYAGYMLCPANVVLGPFVSYTSYCQTSPKTFKLVSLKVFFQAFLNSLMSIVFIFLSTCFLNYLLSDDVSFFVTYRDALIFRCSHYFVSFMSVACLIISGIDYRSSSEVFGYQVTRPLDIELPRSLVPVVISWNIPIHLWIKSYIFENLKRYGKFKAIILTYLISSSLHGLNVQLAAVLLSIGIFSYVEFRLRNLLAEILDACIAANKCLIDSKGCCITKGHEFTTKLHWVKLINFIFGVFTIVLLAYLGVLLDTSIDGNNEFSLHTNLKKWYDLNFFGHIIVLIWYIMYLISKN</sequence>
<dbReference type="PANTHER" id="PTHR13906">
    <property type="entry name" value="PORCUPINE"/>
    <property type="match status" value="1"/>
</dbReference>
<reference evidence="13" key="2">
    <citation type="submission" date="2022-10" db="EMBL/GenBank/DDBJ databases">
        <authorList>
            <consortium name="ENA_rothamsted_submissions"/>
            <consortium name="culmorum"/>
            <person name="King R."/>
        </authorList>
    </citation>
    <scope>NUCLEOTIDE SEQUENCE</scope>
</reference>
<dbReference type="GO" id="GO:0016055">
    <property type="term" value="P:Wnt signaling pathway"/>
    <property type="evidence" value="ECO:0007669"/>
    <property type="project" value="UniProtKB-KW"/>
</dbReference>
<evidence type="ECO:0000256" key="12">
    <source>
        <dbReference type="SAM" id="Phobius"/>
    </source>
</evidence>
<dbReference type="Pfam" id="PF03062">
    <property type="entry name" value="MBOAT"/>
    <property type="match status" value="1"/>
</dbReference>
<evidence type="ECO:0000256" key="2">
    <source>
        <dbReference type="ARBA" id="ARBA00022679"/>
    </source>
</evidence>
<evidence type="ECO:0000256" key="4">
    <source>
        <dbReference type="ARBA" id="ARBA00022692"/>
    </source>
</evidence>
<evidence type="ECO:0000313" key="14">
    <source>
        <dbReference type="Proteomes" id="UP001153620"/>
    </source>
</evidence>
<protein>
    <recommendedName>
        <fullName evidence="10">Protein-serine O-palmitoleoyltransferase porcupine</fullName>
        <ecNumber evidence="9">2.3.1.250</ecNumber>
    </recommendedName>
</protein>
<dbReference type="EC" id="2.3.1.250" evidence="9"/>
<feature type="transmembrane region" description="Helical" evidence="12">
    <location>
        <begin position="84"/>
        <end position="112"/>
    </location>
</feature>
<organism evidence="13 14">
    <name type="scientific">Chironomus riparius</name>
    <dbReference type="NCBI Taxonomy" id="315576"/>
    <lineage>
        <taxon>Eukaryota</taxon>
        <taxon>Metazoa</taxon>
        <taxon>Ecdysozoa</taxon>
        <taxon>Arthropoda</taxon>
        <taxon>Hexapoda</taxon>
        <taxon>Insecta</taxon>
        <taxon>Pterygota</taxon>
        <taxon>Neoptera</taxon>
        <taxon>Endopterygota</taxon>
        <taxon>Diptera</taxon>
        <taxon>Nematocera</taxon>
        <taxon>Chironomoidea</taxon>
        <taxon>Chironomidae</taxon>
        <taxon>Chironominae</taxon>
        <taxon>Chironomus</taxon>
    </lineage>
</organism>
<keyword evidence="4 12" id="KW-0812">Transmembrane</keyword>
<dbReference type="PANTHER" id="PTHR13906:SF12">
    <property type="entry name" value="PROTEIN-SERINE O-PALMITOLEOYLTRANSFERASE PORCUPINE"/>
    <property type="match status" value="1"/>
</dbReference>
<proteinExistence type="inferred from homology"/>
<evidence type="ECO:0000313" key="13">
    <source>
        <dbReference type="EMBL" id="CAG9809336.1"/>
    </source>
</evidence>
<dbReference type="GO" id="GO:0016020">
    <property type="term" value="C:membrane"/>
    <property type="evidence" value="ECO:0007669"/>
    <property type="project" value="UniProtKB-SubCell"/>
</dbReference>
<dbReference type="InterPro" id="IPR049941">
    <property type="entry name" value="LPLAT_7/PORCN-like"/>
</dbReference>
<evidence type="ECO:0000256" key="9">
    <source>
        <dbReference type="ARBA" id="ARBA00038867"/>
    </source>
</evidence>
<dbReference type="InterPro" id="IPR004299">
    <property type="entry name" value="MBOAT_fam"/>
</dbReference>
<evidence type="ECO:0000256" key="1">
    <source>
        <dbReference type="ARBA" id="ARBA00004141"/>
    </source>
</evidence>
<keyword evidence="6 12" id="KW-0472">Membrane</keyword>
<evidence type="ECO:0000256" key="8">
    <source>
        <dbReference type="ARBA" id="ARBA00038269"/>
    </source>
</evidence>
<feature type="transmembrane region" description="Helical" evidence="12">
    <location>
        <begin position="413"/>
        <end position="433"/>
    </location>
</feature>
<comment type="catalytic activity">
    <reaction evidence="11">
        <text>[Wnt protein]-L-serine + (9Z)-hexadecenoyl-CoA = [Wnt protein]-O-(9Z)-hexadecenoyl-L-serine + CoA</text>
        <dbReference type="Rhea" id="RHEA:45336"/>
        <dbReference type="Rhea" id="RHEA-COMP:11170"/>
        <dbReference type="Rhea" id="RHEA-COMP:11171"/>
        <dbReference type="ChEBI" id="CHEBI:29999"/>
        <dbReference type="ChEBI" id="CHEBI:57287"/>
        <dbReference type="ChEBI" id="CHEBI:61540"/>
        <dbReference type="ChEBI" id="CHEBI:85189"/>
        <dbReference type="EC" id="2.3.1.250"/>
    </reaction>
</comment>
<evidence type="ECO:0000256" key="7">
    <source>
        <dbReference type="ARBA" id="ARBA00023315"/>
    </source>
</evidence>
<accession>A0A9N9S619</accession>
<evidence type="ECO:0000256" key="3">
    <source>
        <dbReference type="ARBA" id="ARBA00022687"/>
    </source>
</evidence>
<evidence type="ECO:0000256" key="6">
    <source>
        <dbReference type="ARBA" id="ARBA00023136"/>
    </source>
</evidence>